<accession>A0A9N9EZ83</accession>
<keyword evidence="3" id="KW-1185">Reference proteome</keyword>
<protein>
    <submittedName>
        <fullName evidence="2">15051_t:CDS:1</fullName>
    </submittedName>
</protein>
<feature type="domain" description="Tc1-like transposase DDE" evidence="1">
    <location>
        <begin position="11"/>
        <end position="95"/>
    </location>
</feature>
<dbReference type="Gene3D" id="3.30.420.10">
    <property type="entry name" value="Ribonuclease H-like superfamily/Ribonuclease H"/>
    <property type="match status" value="1"/>
</dbReference>
<dbReference type="OrthoDB" id="5410741at2759"/>
<dbReference type="Proteomes" id="UP000789405">
    <property type="component" value="Unassembled WGS sequence"/>
</dbReference>
<name>A0A9N9EZ83_9GLOM</name>
<evidence type="ECO:0000259" key="1">
    <source>
        <dbReference type="Pfam" id="PF13358"/>
    </source>
</evidence>
<sequence>MGVYGVGNYYRIEGNINKELYHEILKDELIGMMQAWHLTNNDFVFQHDNDLKHMSDIVTDWLDEKGIDVLTWPLYSPNLNPIEHLWDEVNRHLQKLPGNISSKMDLWNKIQKVWNEIDDDYVLKLIDTMSQRIKDVLKAKGGYTKW</sequence>
<organism evidence="2 3">
    <name type="scientific">Dentiscutata erythropus</name>
    <dbReference type="NCBI Taxonomy" id="1348616"/>
    <lineage>
        <taxon>Eukaryota</taxon>
        <taxon>Fungi</taxon>
        <taxon>Fungi incertae sedis</taxon>
        <taxon>Mucoromycota</taxon>
        <taxon>Glomeromycotina</taxon>
        <taxon>Glomeromycetes</taxon>
        <taxon>Diversisporales</taxon>
        <taxon>Gigasporaceae</taxon>
        <taxon>Dentiscutata</taxon>
    </lineage>
</organism>
<evidence type="ECO:0000313" key="3">
    <source>
        <dbReference type="Proteomes" id="UP000789405"/>
    </source>
</evidence>
<comment type="caution">
    <text evidence="2">The sequence shown here is derived from an EMBL/GenBank/DDBJ whole genome shotgun (WGS) entry which is preliminary data.</text>
</comment>
<dbReference type="InterPro" id="IPR038717">
    <property type="entry name" value="Tc1-like_DDE_dom"/>
</dbReference>
<dbReference type="AlphaFoldDB" id="A0A9N9EZ83"/>
<reference evidence="2" key="1">
    <citation type="submission" date="2021-06" db="EMBL/GenBank/DDBJ databases">
        <authorList>
            <person name="Kallberg Y."/>
            <person name="Tangrot J."/>
            <person name="Rosling A."/>
        </authorList>
    </citation>
    <scope>NUCLEOTIDE SEQUENCE</scope>
    <source>
        <strain evidence="2">MA453B</strain>
    </source>
</reference>
<dbReference type="Pfam" id="PF13358">
    <property type="entry name" value="DDE_3"/>
    <property type="match status" value="1"/>
</dbReference>
<proteinExistence type="predicted"/>
<dbReference type="GO" id="GO:0003676">
    <property type="term" value="F:nucleic acid binding"/>
    <property type="evidence" value="ECO:0007669"/>
    <property type="project" value="InterPro"/>
</dbReference>
<gene>
    <name evidence="2" type="ORF">DERYTH_LOCUS12550</name>
</gene>
<dbReference type="InterPro" id="IPR036397">
    <property type="entry name" value="RNaseH_sf"/>
</dbReference>
<evidence type="ECO:0000313" key="2">
    <source>
        <dbReference type="EMBL" id="CAG8693877.1"/>
    </source>
</evidence>
<dbReference type="EMBL" id="CAJVPY010008295">
    <property type="protein sequence ID" value="CAG8693877.1"/>
    <property type="molecule type" value="Genomic_DNA"/>
</dbReference>